<gene>
    <name evidence="17" type="ORF">ACFQNJ_07700</name>
</gene>
<keyword evidence="7" id="KW-0406">Ion transport</keyword>
<dbReference type="Pfam" id="PF00593">
    <property type="entry name" value="TonB_dep_Rec_b-barrel"/>
    <property type="match status" value="1"/>
</dbReference>
<sequence>MKKPTLRAAAAALSPAIVAGSSLCVSLAHAADQPAPEVVASLSTVVVTATRSEQPITDVVADVTVVDRDEIDRSGAAALADVLARVPGILVTRNGGPATTTSVYLRGAETRFTAVFVDGVRIDSQSTGGATWNAIPLSQVDRIEVLRGPAAAIYGSDALAGVIQIFTREGEKGFFPSVRVGVGSHSTRELNASLRGGSDTVDYALGLGAERSDGFNAKPSGNPDRDGYRNESFSGRVGWKLAKDQKLDLTVLDSRQKAGYDAFTPGNDDQSKHHLQTVGLNWAARWNEVWNTRVGVTRGTDRYETSPSPYLTETQVSTWLLRNELKLGQGLLSVDLERREDDLRNGSTTPQRTDRYQNALAVGYGWRAGAHTLQVNARHDDDSEFGGESTGSLAYGFAITPNLRATASAGTAFRVPTLFQRFSIYGTPDLKAETARNLEAGLRWQSGADRAGVVVYRNEVKDLIDYIAGPGSCVNGVGTYAGCYGNTGKARYSGVTLTGGTKAGVVNLGASLDLMRPKNQETGKLLARRAETQATLTADTALGAWRLGGEVQHVGKRYNDAANTQALSAYTLLNLTASTGIARDWTLLARVDNATDKAYESVLGYATAGRTFYLGLTWSPR</sequence>
<evidence type="ECO:0000256" key="2">
    <source>
        <dbReference type="ARBA" id="ARBA00009810"/>
    </source>
</evidence>
<keyword evidence="6 14" id="KW-0732">Signal</keyword>
<dbReference type="PROSITE" id="PS52016">
    <property type="entry name" value="TONB_DEPENDENT_REC_3"/>
    <property type="match status" value="1"/>
</dbReference>
<dbReference type="InterPro" id="IPR012910">
    <property type="entry name" value="Plug_dom"/>
</dbReference>
<evidence type="ECO:0000313" key="17">
    <source>
        <dbReference type="EMBL" id="MFC7434393.1"/>
    </source>
</evidence>
<evidence type="ECO:0000256" key="12">
    <source>
        <dbReference type="PROSITE-ProRule" id="PRU01360"/>
    </source>
</evidence>
<dbReference type="RefSeq" id="WP_382255688.1">
    <property type="nucleotide sequence ID" value="NZ_JBHTBX010000004.1"/>
</dbReference>
<evidence type="ECO:0000256" key="5">
    <source>
        <dbReference type="ARBA" id="ARBA00022692"/>
    </source>
</evidence>
<evidence type="ECO:0000256" key="10">
    <source>
        <dbReference type="ARBA" id="ARBA00023170"/>
    </source>
</evidence>
<keyword evidence="3 12" id="KW-0813">Transport</keyword>
<evidence type="ECO:0000256" key="8">
    <source>
        <dbReference type="ARBA" id="ARBA00023077"/>
    </source>
</evidence>
<evidence type="ECO:0000256" key="13">
    <source>
        <dbReference type="RuleBase" id="RU003357"/>
    </source>
</evidence>
<dbReference type="InterPro" id="IPR000531">
    <property type="entry name" value="Beta-barrel_TonB"/>
</dbReference>
<evidence type="ECO:0000256" key="4">
    <source>
        <dbReference type="ARBA" id="ARBA00022452"/>
    </source>
</evidence>
<dbReference type="InterPro" id="IPR037066">
    <property type="entry name" value="Plug_dom_sf"/>
</dbReference>
<dbReference type="SUPFAM" id="SSF56935">
    <property type="entry name" value="Porins"/>
    <property type="match status" value="1"/>
</dbReference>
<comment type="subcellular location">
    <subcellularLocation>
        <location evidence="1 12">Cell outer membrane</location>
        <topology evidence="1 12">Multi-pass membrane protein</topology>
    </subcellularLocation>
</comment>
<organism evidence="17 18">
    <name type="scientific">Hydrogenophaga bisanensis</name>
    <dbReference type="NCBI Taxonomy" id="439611"/>
    <lineage>
        <taxon>Bacteria</taxon>
        <taxon>Pseudomonadati</taxon>
        <taxon>Pseudomonadota</taxon>
        <taxon>Betaproteobacteria</taxon>
        <taxon>Burkholderiales</taxon>
        <taxon>Comamonadaceae</taxon>
        <taxon>Hydrogenophaga</taxon>
    </lineage>
</organism>
<dbReference type="PANTHER" id="PTHR30069:SF53">
    <property type="entry name" value="COLICIN I RECEPTOR-RELATED"/>
    <property type="match status" value="1"/>
</dbReference>
<keyword evidence="18" id="KW-1185">Reference proteome</keyword>
<dbReference type="Proteomes" id="UP001596495">
    <property type="component" value="Unassembled WGS sequence"/>
</dbReference>
<comment type="caution">
    <text evidence="17">The sequence shown here is derived from an EMBL/GenBank/DDBJ whole genome shotgun (WGS) entry which is preliminary data.</text>
</comment>
<dbReference type="PANTHER" id="PTHR30069">
    <property type="entry name" value="TONB-DEPENDENT OUTER MEMBRANE RECEPTOR"/>
    <property type="match status" value="1"/>
</dbReference>
<accession>A0ABW2R8H9</accession>
<evidence type="ECO:0000256" key="11">
    <source>
        <dbReference type="ARBA" id="ARBA00023237"/>
    </source>
</evidence>
<evidence type="ECO:0000256" key="3">
    <source>
        <dbReference type="ARBA" id="ARBA00022448"/>
    </source>
</evidence>
<keyword evidence="11 12" id="KW-0998">Cell outer membrane</keyword>
<feature type="domain" description="TonB-dependent receptor plug" evidence="16">
    <location>
        <begin position="57"/>
        <end position="162"/>
    </location>
</feature>
<dbReference type="InterPro" id="IPR039426">
    <property type="entry name" value="TonB-dep_rcpt-like"/>
</dbReference>
<reference evidence="18" key="1">
    <citation type="journal article" date="2019" name="Int. J. Syst. Evol. Microbiol.">
        <title>The Global Catalogue of Microorganisms (GCM) 10K type strain sequencing project: providing services to taxonomists for standard genome sequencing and annotation.</title>
        <authorList>
            <consortium name="The Broad Institute Genomics Platform"/>
            <consortium name="The Broad Institute Genome Sequencing Center for Infectious Disease"/>
            <person name="Wu L."/>
            <person name="Ma J."/>
        </authorList>
    </citation>
    <scope>NUCLEOTIDE SEQUENCE [LARGE SCALE GENOMIC DNA]</scope>
    <source>
        <strain evidence="18">CCUG 54518</strain>
    </source>
</reference>
<dbReference type="CDD" id="cd01347">
    <property type="entry name" value="ligand_gated_channel"/>
    <property type="match status" value="1"/>
</dbReference>
<keyword evidence="9 12" id="KW-0472">Membrane</keyword>
<dbReference type="EMBL" id="JBHTBX010000004">
    <property type="protein sequence ID" value="MFC7434393.1"/>
    <property type="molecule type" value="Genomic_DNA"/>
</dbReference>
<dbReference type="Gene3D" id="2.40.170.20">
    <property type="entry name" value="TonB-dependent receptor, beta-barrel domain"/>
    <property type="match status" value="1"/>
</dbReference>
<dbReference type="Gene3D" id="2.170.130.10">
    <property type="entry name" value="TonB-dependent receptor, plug domain"/>
    <property type="match status" value="1"/>
</dbReference>
<evidence type="ECO:0000259" key="15">
    <source>
        <dbReference type="Pfam" id="PF00593"/>
    </source>
</evidence>
<comment type="similarity">
    <text evidence="2 12 13">Belongs to the TonB-dependent receptor family.</text>
</comment>
<evidence type="ECO:0000259" key="16">
    <source>
        <dbReference type="Pfam" id="PF07715"/>
    </source>
</evidence>
<dbReference type="Pfam" id="PF07715">
    <property type="entry name" value="Plug"/>
    <property type="match status" value="1"/>
</dbReference>
<evidence type="ECO:0000256" key="6">
    <source>
        <dbReference type="ARBA" id="ARBA00022729"/>
    </source>
</evidence>
<keyword evidence="10 17" id="KW-0675">Receptor</keyword>
<name>A0ABW2R8H9_9BURK</name>
<keyword evidence="5 12" id="KW-0812">Transmembrane</keyword>
<evidence type="ECO:0000256" key="14">
    <source>
        <dbReference type="SAM" id="SignalP"/>
    </source>
</evidence>
<feature type="chain" id="PRO_5047068970" evidence="14">
    <location>
        <begin position="31"/>
        <end position="621"/>
    </location>
</feature>
<keyword evidence="4 12" id="KW-1134">Transmembrane beta strand</keyword>
<evidence type="ECO:0000256" key="7">
    <source>
        <dbReference type="ARBA" id="ARBA00023065"/>
    </source>
</evidence>
<evidence type="ECO:0000256" key="1">
    <source>
        <dbReference type="ARBA" id="ARBA00004571"/>
    </source>
</evidence>
<proteinExistence type="inferred from homology"/>
<feature type="signal peptide" evidence="14">
    <location>
        <begin position="1"/>
        <end position="30"/>
    </location>
</feature>
<feature type="domain" description="TonB-dependent receptor-like beta-barrel" evidence="15">
    <location>
        <begin position="199"/>
        <end position="593"/>
    </location>
</feature>
<dbReference type="InterPro" id="IPR036942">
    <property type="entry name" value="Beta-barrel_TonB_sf"/>
</dbReference>
<evidence type="ECO:0000313" key="18">
    <source>
        <dbReference type="Proteomes" id="UP001596495"/>
    </source>
</evidence>
<evidence type="ECO:0000256" key="9">
    <source>
        <dbReference type="ARBA" id="ARBA00023136"/>
    </source>
</evidence>
<keyword evidence="8 13" id="KW-0798">TonB box</keyword>
<protein>
    <submittedName>
        <fullName evidence="17">TonB-dependent receptor domain-containing protein</fullName>
    </submittedName>
</protein>